<dbReference type="GO" id="GO:0005829">
    <property type="term" value="C:cytosol"/>
    <property type="evidence" value="ECO:0007669"/>
    <property type="project" value="TreeGrafter"/>
</dbReference>
<evidence type="ECO:0000313" key="5">
    <source>
        <dbReference type="EMBL" id="AZK43830.1"/>
    </source>
</evidence>
<dbReference type="InterPro" id="IPR016032">
    <property type="entry name" value="Sig_transdc_resp-reg_C-effctor"/>
</dbReference>
<dbReference type="GO" id="GO:0006310">
    <property type="term" value="P:DNA recombination"/>
    <property type="evidence" value="ECO:0007669"/>
    <property type="project" value="UniProtKB-KW"/>
</dbReference>
<evidence type="ECO:0000313" key="3">
    <source>
        <dbReference type="EMBL" id="AZK43587.1"/>
    </source>
</evidence>
<evidence type="ECO:0000256" key="1">
    <source>
        <dbReference type="ARBA" id="ARBA00023172"/>
    </source>
</evidence>
<dbReference type="GO" id="GO:0032196">
    <property type="term" value="P:transposition"/>
    <property type="evidence" value="ECO:0007669"/>
    <property type="project" value="TreeGrafter"/>
</dbReference>
<evidence type="ECO:0000313" key="7">
    <source>
        <dbReference type="EMBL" id="AZK44005.1"/>
    </source>
</evidence>
<evidence type="ECO:0000313" key="4">
    <source>
        <dbReference type="EMBL" id="AZK43738.1"/>
    </source>
</evidence>
<protein>
    <submittedName>
        <fullName evidence="7">IS30 family transposase</fullName>
    </submittedName>
</protein>
<dbReference type="InterPro" id="IPR001584">
    <property type="entry name" value="Integrase_cat-core"/>
</dbReference>
<proteinExistence type="predicted"/>
<dbReference type="AlphaFoldDB" id="A0A3Q8S2L8"/>
<evidence type="ECO:0000259" key="2">
    <source>
        <dbReference type="PROSITE" id="PS50994"/>
    </source>
</evidence>
<dbReference type="PANTHER" id="PTHR10948">
    <property type="entry name" value="TRANSPOSASE"/>
    <property type="match status" value="1"/>
</dbReference>
<dbReference type="InterPro" id="IPR012337">
    <property type="entry name" value="RNaseH-like_sf"/>
</dbReference>
<evidence type="ECO:0000313" key="6">
    <source>
        <dbReference type="EMBL" id="AZK43888.1"/>
    </source>
</evidence>
<dbReference type="GO" id="GO:0015074">
    <property type="term" value="P:DNA integration"/>
    <property type="evidence" value="ECO:0007669"/>
    <property type="project" value="InterPro"/>
</dbReference>
<dbReference type="NCBIfam" id="NF033563">
    <property type="entry name" value="transpos_IS30"/>
    <property type="match status" value="1"/>
</dbReference>
<dbReference type="EMBL" id="CP034234">
    <property type="protein sequence ID" value="AZK44005.1"/>
    <property type="molecule type" value="Genomic_DNA"/>
</dbReference>
<dbReference type="KEGG" id="eri:EEI45_02065"/>
<dbReference type="GO" id="GO:0006355">
    <property type="term" value="P:regulation of DNA-templated transcription"/>
    <property type="evidence" value="ECO:0007669"/>
    <property type="project" value="InterPro"/>
</dbReference>
<dbReference type="KEGG" id="eri:EEI45_01135"/>
<dbReference type="Proteomes" id="UP000278804">
    <property type="component" value="Chromosome"/>
</dbReference>
<dbReference type="RefSeq" id="WP_125163807.1">
    <property type="nucleotide sequence ID" value="NZ_CP034234.1"/>
</dbReference>
<dbReference type="SUPFAM" id="SSF46894">
    <property type="entry name" value="C-terminal effector domain of the bipartite response regulators"/>
    <property type="match status" value="1"/>
</dbReference>
<dbReference type="GO" id="GO:0004803">
    <property type="term" value="F:transposase activity"/>
    <property type="evidence" value="ECO:0007669"/>
    <property type="project" value="TreeGrafter"/>
</dbReference>
<organism evidence="7 8">
    <name type="scientific">Erysipelothrix piscisicarius</name>
    <dbReference type="NCBI Taxonomy" id="2485784"/>
    <lineage>
        <taxon>Bacteria</taxon>
        <taxon>Bacillati</taxon>
        <taxon>Bacillota</taxon>
        <taxon>Erysipelotrichia</taxon>
        <taxon>Erysipelotrichales</taxon>
        <taxon>Erysipelotrichaceae</taxon>
        <taxon>Erysipelothrix</taxon>
    </lineage>
</organism>
<dbReference type="KEGG" id="eri:EEI45_02620"/>
<sequence length="312" mass="37202">MKYKQLDKKMKDQIDILLSIGYSMRKAARKLNISHSTISRYKNNVYKKRTIDIREKYSHLIEYLHSHYDPKVHWVEVCLSNYKRYHPYKPCVSSQQVYNWINQGKLDIKPNRMCYKRRKRKKRISGMMNHLRWNLEEKTVLPISLRPKYIEERNEIGHLEIDSIIGKKHESAAIISIVDRCSRMTWLIKAEYRYDYYTSNLIRKFIEENNITTKSITVDNGLEFKTLGITAKRLGVKLYKCDPYCSFQRGTNERANAIVRRFIPKGKSMYDIAQQYLDDICFKINSMPRKIFDFKTAYEIDFNKSESGAVEI</sequence>
<dbReference type="KEGG" id="eri:EEI45_03025"/>
<evidence type="ECO:0000313" key="8">
    <source>
        <dbReference type="Proteomes" id="UP000278804"/>
    </source>
</evidence>
<dbReference type="EMBL" id="CP034234">
    <property type="protein sequence ID" value="AZK43830.1"/>
    <property type="molecule type" value="Genomic_DNA"/>
</dbReference>
<keyword evidence="1" id="KW-0233">DNA recombination</keyword>
<name>A0A3Q8S2L8_9FIRM</name>
<reference evidence="7 8" key="1">
    <citation type="journal article" date="2020" name="Int. J. Syst. Evol. Microbiol.">
        <title>Description of Erysipelothrix piscisicarius sp. nov., an emergent fish pathogen, and assessment of virulence using a tiger barb (Puntigrus tetrazona) infection model.</title>
        <authorList>
            <person name="Pomaranski E.K."/>
            <person name="Griffin M.J."/>
            <person name="Camus A.C."/>
            <person name="Armwood A.R."/>
            <person name="Shelley J."/>
            <person name="Waldbieser G.C."/>
            <person name="LaFrentz B.R."/>
            <person name="Garcia J.C."/>
            <person name="Yanong R."/>
            <person name="Soto E."/>
        </authorList>
    </citation>
    <scope>NUCLEOTIDE SEQUENCE [LARGE SCALE GENOMIC DNA]</scope>
    <source>
        <strain evidence="7 8">15TAL0474</strain>
    </source>
</reference>
<dbReference type="InterPro" id="IPR051917">
    <property type="entry name" value="Transposase-Integrase"/>
</dbReference>
<gene>
    <name evidence="3" type="ORF">EEI45_01135</name>
    <name evidence="4" type="ORF">EEI45_02065</name>
    <name evidence="5" type="ORF">EEI45_02620</name>
    <name evidence="6" type="ORF">EEI45_03025</name>
    <name evidence="7" type="ORF">EEI45_03790</name>
</gene>
<dbReference type="InterPro" id="IPR053392">
    <property type="entry name" value="Transposase_IS30-like"/>
</dbReference>
<dbReference type="EMBL" id="CP034234">
    <property type="protein sequence ID" value="AZK43888.1"/>
    <property type="molecule type" value="Genomic_DNA"/>
</dbReference>
<dbReference type="Gene3D" id="3.30.420.10">
    <property type="entry name" value="Ribonuclease H-like superfamily/Ribonuclease H"/>
    <property type="match status" value="1"/>
</dbReference>
<accession>A0A3Q8S2L8</accession>
<dbReference type="Pfam" id="PF13936">
    <property type="entry name" value="HTH_38"/>
    <property type="match status" value="1"/>
</dbReference>
<dbReference type="GO" id="GO:0003677">
    <property type="term" value="F:DNA binding"/>
    <property type="evidence" value="ECO:0007669"/>
    <property type="project" value="InterPro"/>
</dbReference>
<feature type="domain" description="Integrase catalytic" evidence="2">
    <location>
        <begin position="143"/>
        <end position="305"/>
    </location>
</feature>
<dbReference type="PROSITE" id="PS50994">
    <property type="entry name" value="INTEGRASE"/>
    <property type="match status" value="1"/>
</dbReference>
<dbReference type="SUPFAM" id="SSF53098">
    <property type="entry name" value="Ribonuclease H-like"/>
    <property type="match status" value="1"/>
</dbReference>
<dbReference type="KEGG" id="eri:EEI45_03790"/>
<dbReference type="EMBL" id="CP034234">
    <property type="protein sequence ID" value="AZK43587.1"/>
    <property type="molecule type" value="Genomic_DNA"/>
</dbReference>
<dbReference type="EMBL" id="CP034234">
    <property type="protein sequence ID" value="AZK43738.1"/>
    <property type="molecule type" value="Genomic_DNA"/>
</dbReference>
<keyword evidence="8" id="KW-1185">Reference proteome</keyword>
<dbReference type="InterPro" id="IPR036397">
    <property type="entry name" value="RNaseH_sf"/>
</dbReference>
<dbReference type="PANTHER" id="PTHR10948:SF23">
    <property type="entry name" value="TRANSPOSASE INSI FOR INSERTION SEQUENCE ELEMENT IS30A-RELATED"/>
    <property type="match status" value="1"/>
</dbReference>
<dbReference type="InterPro" id="IPR025246">
    <property type="entry name" value="IS30-like_HTH"/>
</dbReference>